<reference evidence="3" key="1">
    <citation type="journal article" date="2008" name="J. Bacteriol.">
        <title>Genome sequence of Thermofilum pendens reveals an exceptional loss of biosynthetic pathways without genome reduction.</title>
        <authorList>
            <person name="Anderson I."/>
            <person name="Rodriguez J."/>
            <person name="Susanti D."/>
            <person name="Porat I."/>
            <person name="Reich C."/>
            <person name="Ulrich L.E."/>
            <person name="Elkins J.G."/>
            <person name="Mavromatis K."/>
            <person name="Lykidis A."/>
            <person name="Kim E."/>
            <person name="Thompson L.S."/>
            <person name="Nolan M."/>
            <person name="Land M."/>
            <person name="Copeland A."/>
            <person name="Lapidus A."/>
            <person name="Lucas S."/>
            <person name="Detter C."/>
            <person name="Zhulin I.B."/>
            <person name="Olsen G.J."/>
            <person name="Whitman W."/>
            <person name="Mukhopadhyay B."/>
            <person name="Bristow J."/>
            <person name="Kyrpides N."/>
        </authorList>
    </citation>
    <scope>NUCLEOTIDE SEQUENCE [LARGE SCALE GENOMIC DNA]</scope>
    <source>
        <strain evidence="3">DSM 2475 / Hrk 5</strain>
    </source>
</reference>
<keyword evidence="1" id="KW-1133">Transmembrane helix</keyword>
<feature type="transmembrane region" description="Helical" evidence="1">
    <location>
        <begin position="80"/>
        <end position="104"/>
    </location>
</feature>
<dbReference type="AlphaFoldDB" id="A1RY46"/>
<dbReference type="STRING" id="368408.Tpen_0724"/>
<keyword evidence="3" id="KW-1185">Reference proteome</keyword>
<protein>
    <submittedName>
        <fullName evidence="2">Uncharacterized protein</fullName>
    </submittedName>
</protein>
<dbReference type="OrthoDB" id="31574at2157"/>
<dbReference type="HOGENOM" id="CLU_1536741_0_0_2"/>
<dbReference type="EnsemblBacteria" id="ABL78126">
    <property type="protein sequence ID" value="ABL78126"/>
    <property type="gene ID" value="Tpen_0724"/>
</dbReference>
<evidence type="ECO:0000313" key="3">
    <source>
        <dbReference type="Proteomes" id="UP000000641"/>
    </source>
</evidence>
<keyword evidence="1" id="KW-0472">Membrane</keyword>
<dbReference type="Proteomes" id="UP000000641">
    <property type="component" value="Chromosome"/>
</dbReference>
<evidence type="ECO:0000313" key="2">
    <source>
        <dbReference type="EMBL" id="ABL78126.1"/>
    </source>
</evidence>
<dbReference type="RefSeq" id="WP_011752391.1">
    <property type="nucleotide sequence ID" value="NC_008698.1"/>
</dbReference>
<feature type="transmembrane region" description="Helical" evidence="1">
    <location>
        <begin position="124"/>
        <end position="141"/>
    </location>
</feature>
<accession>A1RY46</accession>
<name>A1RY46_THEPD</name>
<organism evidence="2 3">
    <name type="scientific">Thermofilum pendens (strain DSM 2475 / Hrk 5)</name>
    <dbReference type="NCBI Taxonomy" id="368408"/>
    <lineage>
        <taxon>Archaea</taxon>
        <taxon>Thermoproteota</taxon>
        <taxon>Thermoprotei</taxon>
        <taxon>Thermofilales</taxon>
        <taxon>Thermofilaceae</taxon>
        <taxon>Thermofilum</taxon>
    </lineage>
</organism>
<keyword evidence="1" id="KW-0812">Transmembrane</keyword>
<proteinExistence type="predicted"/>
<dbReference type="EMBL" id="CP000505">
    <property type="protein sequence ID" value="ABL78126.1"/>
    <property type="molecule type" value="Genomic_DNA"/>
</dbReference>
<gene>
    <name evidence="2" type="ordered locus">Tpen_0724</name>
</gene>
<dbReference type="GeneID" id="4600844"/>
<dbReference type="KEGG" id="tpe:Tpen_0724"/>
<sequence length="174" mass="19001">MKTLRLLAVKIVWEWVMRNVKRLREDGEAGWREAGKVLERVLRGDSRTVALLLVLQSSTTAFTSAEEVVSNIFRPFRDAVAVFLAIAFGIGIIGFALIIVDALLSWFTGGSFGRSLAVGKFLKAAETLAIIPIIFLSVQIMKGIGIQEVSQVADILNSLLQRGWQIVLSALSGS</sequence>
<evidence type="ECO:0000256" key="1">
    <source>
        <dbReference type="SAM" id="Phobius"/>
    </source>
</evidence>